<dbReference type="SUPFAM" id="SSF53474">
    <property type="entry name" value="alpha/beta-Hydrolases"/>
    <property type="match status" value="1"/>
</dbReference>
<name>A0A061BI48_RHOTO</name>
<dbReference type="OrthoDB" id="10263094at2759"/>
<feature type="chain" id="PRO_5030001914" evidence="2">
    <location>
        <begin position="23"/>
        <end position="374"/>
    </location>
</feature>
<reference evidence="3" key="1">
    <citation type="journal article" date="2014" name="Genome Announc.">
        <title>Draft genome sequence of Rhodosporidium toruloides CECT1137, an oleaginous yeast of biotechnological interest.</title>
        <authorList>
            <person name="Morin N."/>
            <person name="Calcas X."/>
            <person name="Devillers H."/>
            <person name="Durrens P."/>
            <person name="Sherman D.J."/>
            <person name="Nicaud J.-M."/>
            <person name="Neuveglise C."/>
        </authorList>
    </citation>
    <scope>NUCLEOTIDE SEQUENCE</scope>
    <source>
        <strain evidence="3">CECT1137</strain>
    </source>
</reference>
<accession>A0A061BI48</accession>
<dbReference type="PANTHER" id="PTHR11247:SF8">
    <property type="entry name" value="PALMITOYL-PROTEIN THIOESTERASE 1"/>
    <property type="match status" value="1"/>
</dbReference>
<dbReference type="Pfam" id="PF02089">
    <property type="entry name" value="Palm_thioest"/>
    <property type="match status" value="1"/>
</dbReference>
<feature type="signal peptide" evidence="2">
    <location>
        <begin position="1"/>
        <end position="22"/>
    </location>
</feature>
<dbReference type="GO" id="GO:0016790">
    <property type="term" value="F:thiolester hydrolase activity"/>
    <property type="evidence" value="ECO:0007669"/>
    <property type="project" value="TreeGrafter"/>
</dbReference>
<keyword evidence="2" id="KW-0732">Signal</keyword>
<dbReference type="PANTHER" id="PTHR11247">
    <property type="entry name" value="PALMITOYL-PROTEIN THIOESTERASE/DOLICHYLDIPHOSPHATASE 1"/>
    <property type="match status" value="1"/>
</dbReference>
<organism evidence="3">
    <name type="scientific">Rhodotorula toruloides</name>
    <name type="common">Yeast</name>
    <name type="synonym">Rhodosporidium toruloides</name>
    <dbReference type="NCBI Taxonomy" id="5286"/>
    <lineage>
        <taxon>Eukaryota</taxon>
        <taxon>Fungi</taxon>
        <taxon>Dikarya</taxon>
        <taxon>Basidiomycota</taxon>
        <taxon>Pucciniomycotina</taxon>
        <taxon>Microbotryomycetes</taxon>
        <taxon>Sporidiobolales</taxon>
        <taxon>Sporidiobolaceae</taxon>
        <taxon>Rhodotorula</taxon>
    </lineage>
</organism>
<protein>
    <submittedName>
        <fullName evidence="3">RHTO0S14e05094g1_1</fullName>
    </submittedName>
</protein>
<proteinExistence type="predicted"/>
<dbReference type="InterPro" id="IPR029058">
    <property type="entry name" value="AB_hydrolase_fold"/>
</dbReference>
<dbReference type="Gene3D" id="3.40.50.1820">
    <property type="entry name" value="alpha/beta hydrolase"/>
    <property type="match status" value="1"/>
</dbReference>
<dbReference type="AlphaFoldDB" id="A0A061BI48"/>
<keyword evidence="1" id="KW-0378">Hydrolase</keyword>
<evidence type="ECO:0000256" key="1">
    <source>
        <dbReference type="ARBA" id="ARBA00022801"/>
    </source>
</evidence>
<sequence>MRLRFTSAAAAVLLSALPASFALPTLSPPSQLLLRPSAPPIPIVIWHGLGDRFDAPGLQSLKADLEATEGLEGVFVHIVEVGADGPADQKATFFGSANAHVAQICAQLASLPEITDPALNPSRMFDALGFSQGGQLLRAVIERCDGEGLGGVKARNLVTVGSQHMGISALPPCSPGSSPFSPCRLMHLSLVRSSIYSPWAQQNIIPAQYFRDPARINEYLAANEFLKDIDNEREGDRQVEQGERVGGVEVEPRNQTYKENLISLNRFVMFRFSLEQTVVPPHSSHFTVPSPSASNCPRPPLPPDPSCYPTPLPYSDLPLYAEDYIGLRKLDKRGAVVLDVCEGPHMDIDEECWRKISRWFGERGWKGEEGAGLA</sequence>
<gene>
    <name evidence="3" type="ORF">RHTO0S_14e05094g</name>
</gene>
<evidence type="ECO:0000313" key="3">
    <source>
        <dbReference type="EMBL" id="CDR47545.1"/>
    </source>
</evidence>
<evidence type="ECO:0000256" key="2">
    <source>
        <dbReference type="SAM" id="SignalP"/>
    </source>
</evidence>
<dbReference type="EMBL" id="LK052949">
    <property type="protein sequence ID" value="CDR47545.1"/>
    <property type="molecule type" value="Genomic_DNA"/>
</dbReference>